<evidence type="ECO:0000313" key="4">
    <source>
        <dbReference type="Proteomes" id="UP000027215"/>
    </source>
</evidence>
<gene>
    <name evidence="2" type="ORF">D934_07860</name>
    <name evidence="3" type="ORF">D934_09080</name>
</gene>
<protein>
    <submittedName>
        <fullName evidence="3">von Willebrand factor type A</fullName>
    </submittedName>
</protein>
<evidence type="ECO:0000313" key="3">
    <source>
        <dbReference type="EMBL" id="AIC10288.1"/>
    </source>
</evidence>
<evidence type="ECO:0000313" key="2">
    <source>
        <dbReference type="EMBL" id="AIC10137.1"/>
    </source>
</evidence>
<accession>A0A060H3Y7</accession>
<dbReference type="PATRIC" id="fig|155920.8.peg.1819"/>
<proteinExistence type="predicted"/>
<organism evidence="3 4">
    <name type="scientific">Xylella fastidiosa subsp. sandyi Ann-1</name>
    <dbReference type="NCBI Taxonomy" id="155920"/>
    <lineage>
        <taxon>Bacteria</taxon>
        <taxon>Pseudomonadati</taxon>
        <taxon>Pseudomonadota</taxon>
        <taxon>Gammaproteobacteria</taxon>
        <taxon>Lysobacterales</taxon>
        <taxon>Lysobacteraceae</taxon>
        <taxon>Xylella</taxon>
    </lineage>
</organism>
<dbReference type="AlphaFoldDB" id="A0A060H3Y7"/>
<dbReference type="InterPro" id="IPR032876">
    <property type="entry name" value="J_dom"/>
</dbReference>
<dbReference type="SMART" id="SM00327">
    <property type="entry name" value="VWA"/>
    <property type="match status" value="1"/>
</dbReference>
<dbReference type="EMBL" id="CP006696">
    <property type="protein sequence ID" value="AIC10288.1"/>
    <property type="molecule type" value="Genomic_DNA"/>
</dbReference>
<dbReference type="KEGG" id="xfs:D934_09080"/>
<dbReference type="RefSeq" id="WP_042836516.1">
    <property type="nucleotide sequence ID" value="NZ_CP006696.1"/>
</dbReference>
<dbReference type="Gene3D" id="3.40.50.410">
    <property type="entry name" value="von Willebrand factor, type A domain"/>
    <property type="match status" value="1"/>
</dbReference>
<sequence length="941" mass="101166">MGGKSKKATIGYWYLPMFHHGLGVGPLDAFLEFRGGDRTAWSGELTDTGTVHVDAPHLFGGEKDQGGIVGDMDVLFGKADQMPHSYLLATLGPQVPAWRGIATVVWKGGKYGAMNPYPRPASYKIRRILKGWDHDACWYPEKAAIGMQMAPSVAVYFAIDLSGSMDYAGSNGRSRLDNMKTALNAALDQLGQSIASGTAVDIMLAGFGDAPDHRQTLLRRNCTAQGIAELKSWVAARQALYGTYFPAGTMDMPSFYAAASSNAVRVAFFMTDGEPDPPSATLAQAARADVDQVAHLRCYGITIDLANTTYTDMVHNVPGTTSAVVLGGDATTMVGLIRSAMFTGVLAMNVAHVLYYANTNAEMGREPLEGIDAASFRAGADWYHSQGFGICTCFDPAAESADAFSTRIQRLGGCSVSRDRTDGKLHLDIANGIYTLEALPILTDDAILEWREHPSVFDNAVNSVSVKYFDPDQKTDITTPPVQDLALIQAYGVIHQTIDYPEIPAAPLALRIAARELRASVTPLRTFELKTTRAAYALRPNQYVRLQCPKRGIADMVCIVGSTQSGSLKSGAITLLLTQDIYRLPVSFSVEMAASRGAAPAPPPLPITSQHVFEAPYIELVRSLPSRDLSALSADASYLLAVAHDPATSRNYTLQVDAGTGEYRVAGDGQWCPCARIVAGDVTRIATEFSLTDPYRLDQVAIGSAALWGSEIVRVDRITPVGRQLRITLGRGCGDTVAAIHAADERIWFYEDNAAADLTEYVKGETVNVALLTNTGSAQLSLADAAALPLTFVGRAARPYPPGNVTIAAADWPEAVSGEFVVMWAHRARLTQADQLVDDRMGSVTLPRNQRYGLRFTDSRGVLLIEHTRMGADSATVSLNTTGQVTMELWSIDNGGTSLHTHRHAFVYTPTDPPPQDSTISAAEAMPVFEGVIVDGGNLDG</sequence>
<dbReference type="HOGENOM" id="CLU_010908_0_0_6"/>
<feature type="domain" description="VWFA" evidence="1">
    <location>
        <begin position="152"/>
        <end position="338"/>
    </location>
</feature>
<name>A0A060H3Y7_XYLFS</name>
<dbReference type="SUPFAM" id="SSF53300">
    <property type="entry name" value="vWA-like"/>
    <property type="match status" value="1"/>
</dbReference>
<dbReference type="Proteomes" id="UP000027215">
    <property type="component" value="Chromosome"/>
</dbReference>
<dbReference type="Pfam" id="PF13550">
    <property type="entry name" value="Phage-tail_3"/>
    <property type="match status" value="1"/>
</dbReference>
<dbReference type="CDD" id="cd00198">
    <property type="entry name" value="vWFA"/>
    <property type="match status" value="1"/>
</dbReference>
<evidence type="ECO:0000259" key="1">
    <source>
        <dbReference type="SMART" id="SM00327"/>
    </source>
</evidence>
<reference evidence="3 4" key="1">
    <citation type="submission" date="2013-08" db="EMBL/GenBank/DDBJ databases">
        <authorList>
            <person name="Stouthamer R."/>
            <person name="Nunney L."/>
        </authorList>
    </citation>
    <scope>NUCLEOTIDE SEQUENCE [LARGE SCALE GENOMIC DNA]</scope>
    <source>
        <strain evidence="4">ann-1</strain>
        <strain evidence="3">Ann-1</strain>
    </source>
</reference>
<dbReference type="KEGG" id="xfs:D934_07860"/>
<dbReference type="InterPro" id="IPR036465">
    <property type="entry name" value="vWFA_dom_sf"/>
</dbReference>
<dbReference type="InterPro" id="IPR002035">
    <property type="entry name" value="VWF_A"/>
</dbReference>
<dbReference type="EMBL" id="CP006696">
    <property type="protein sequence ID" value="AIC10137.1"/>
    <property type="molecule type" value="Genomic_DNA"/>
</dbReference>